<feature type="domain" description="VPS9" evidence="5">
    <location>
        <begin position="506"/>
        <end position="646"/>
    </location>
</feature>
<dbReference type="GO" id="GO:0005085">
    <property type="term" value="F:guanyl-nucleotide exchange factor activity"/>
    <property type="evidence" value="ECO:0007669"/>
    <property type="project" value="InterPro"/>
</dbReference>
<dbReference type="KEGG" id="alim:106530448"/>
<evidence type="ECO:0000259" key="4">
    <source>
        <dbReference type="PROSITE" id="PS50001"/>
    </source>
</evidence>
<dbReference type="PANTHER" id="PTHR23101:SF127">
    <property type="entry name" value="RAS AND RAB INTERACTOR 1-RELATED"/>
    <property type="match status" value="1"/>
</dbReference>
<feature type="region of interest" description="Disordered" evidence="3">
    <location>
        <begin position="739"/>
        <end position="761"/>
    </location>
</feature>
<proteinExistence type="predicted"/>
<sequence length="786" mass="87232">MQEVGSTQSSSQRVFSVLDRLLLTHPVWLQLSLNQDSALYILLREPVGTFLVRKCSSSQRKVLCLRVAADRSASSVKECFISEEDSTFALESSALSFPDLCRLVAFYCISRDVLPFPLQLPEAIAGATTHRQLEAISHMGQDFWSPPSTVDIQNGPLGLVASTSGGQAQMGTNLEQCSLMAQCRQGKICFINPLFLQLEVCKQLQHTNNSASNKRNRFKRSMRLRLSESSMNLSLEGVGSYSPSPSVEQPGGSEGLHKASANPQRRVHPGAGVLRRTPAVSPGSAEEDDIMSTYVPQTSAPGDEPPKFQQEAGIEGTVLALEHQPAPSLAELDSSSSFSSMDEDNDSDTEPEGTVPAQADVYRRPPLVRSRGRGGMHRMSEAFVCFFAPDKRLTRLVEELSRDRRSVFGGMVQDFLLEQREVLKSLASSSSSSSRVTSAQLLQSLRLFLSQAKCFLLDSRELEPPIETLVPENEKDLALERAMFSCILRPLRGRLEKALMALHSQDGSTQRLTQNILRLKGESTMERLGVQTGVPDSRGVERVKQKLILMQRTHSPIDKVLLLLQVCKLVHKAMGTLHGQEVSWDDFLPSLSYVLVECNRPHILIEVEYMMELLEPSWLGGEGGYYLTSVYASLHLIQNLDQGQRFSGRLTPQVQDSLKEWSSRRSLEAQKQKDNQQSQRCVRILFQDGERSAVRTLQWRAGETSQALAQLCAATFGVSDPQQYTLYWRSGGEMRALPPQAQPQDLAGHSEGGPSLSYLRTDHDFSKMRRLTRGGAVDLSESVCEE</sequence>
<dbReference type="InterPro" id="IPR037191">
    <property type="entry name" value="VPS9_dom_sf"/>
</dbReference>
<evidence type="ECO:0000259" key="5">
    <source>
        <dbReference type="PROSITE" id="PS51205"/>
    </source>
</evidence>
<dbReference type="GO" id="GO:0016192">
    <property type="term" value="P:vesicle-mediated transport"/>
    <property type="evidence" value="ECO:0007669"/>
    <property type="project" value="InterPro"/>
</dbReference>
<dbReference type="GO" id="GO:0005096">
    <property type="term" value="F:GTPase activator activity"/>
    <property type="evidence" value="ECO:0007669"/>
    <property type="project" value="UniProtKB-KW"/>
</dbReference>
<evidence type="ECO:0000256" key="3">
    <source>
        <dbReference type="SAM" id="MobiDB-lite"/>
    </source>
</evidence>
<gene>
    <name evidence="7" type="primary">rin1b</name>
</gene>
<protein>
    <submittedName>
        <fullName evidence="7">Ras and Rab interactor 2</fullName>
    </submittedName>
</protein>
<dbReference type="SMART" id="SM00252">
    <property type="entry name" value="SH2"/>
    <property type="match status" value="1"/>
</dbReference>
<accession>A0A2I4CNF6</accession>
<dbReference type="Proteomes" id="UP000192220">
    <property type="component" value="Unplaced"/>
</dbReference>
<evidence type="ECO:0000256" key="2">
    <source>
        <dbReference type="PROSITE-ProRule" id="PRU00191"/>
    </source>
</evidence>
<dbReference type="Pfam" id="PF02204">
    <property type="entry name" value="VPS9"/>
    <property type="match status" value="1"/>
</dbReference>
<dbReference type="AlphaFoldDB" id="A0A2I4CNF6"/>
<feature type="compositionally biased region" description="Acidic residues" evidence="3">
    <location>
        <begin position="341"/>
        <end position="351"/>
    </location>
</feature>
<name>A0A2I4CNF6_AUSLI</name>
<dbReference type="PROSITE" id="PS50001">
    <property type="entry name" value="SH2"/>
    <property type="match status" value="1"/>
</dbReference>
<dbReference type="SUPFAM" id="SSF109993">
    <property type="entry name" value="VPS9 domain"/>
    <property type="match status" value="1"/>
</dbReference>
<dbReference type="GO" id="GO:0030139">
    <property type="term" value="C:endocytic vesicle"/>
    <property type="evidence" value="ECO:0007669"/>
    <property type="project" value="TreeGrafter"/>
</dbReference>
<dbReference type="OrthoDB" id="10013007at2759"/>
<dbReference type="PROSITE" id="PS51205">
    <property type="entry name" value="VPS9"/>
    <property type="match status" value="1"/>
</dbReference>
<reference evidence="7" key="1">
    <citation type="submission" date="2025-08" db="UniProtKB">
        <authorList>
            <consortium name="RefSeq"/>
        </authorList>
    </citation>
    <scope>IDENTIFICATION</scope>
    <source>
        <strain evidence="7">Quisiro</strain>
        <tissue evidence="7">Liver</tissue>
    </source>
</reference>
<dbReference type="STRING" id="52670.A0A2I4CNF6"/>
<dbReference type="Gene3D" id="1.20.1050.80">
    <property type="entry name" value="VPS9 domain"/>
    <property type="match status" value="1"/>
</dbReference>
<feature type="region of interest" description="Disordered" evidence="3">
    <location>
        <begin position="327"/>
        <end position="373"/>
    </location>
</feature>
<dbReference type="PANTHER" id="PTHR23101">
    <property type="entry name" value="RAB GDP/GTP EXCHANGE FACTOR"/>
    <property type="match status" value="1"/>
</dbReference>
<evidence type="ECO:0000256" key="1">
    <source>
        <dbReference type="ARBA" id="ARBA00022468"/>
    </source>
</evidence>
<evidence type="ECO:0000313" key="7">
    <source>
        <dbReference type="RefSeq" id="XP_013881523.1"/>
    </source>
</evidence>
<dbReference type="SUPFAM" id="SSF55550">
    <property type="entry name" value="SH2 domain"/>
    <property type="match status" value="1"/>
</dbReference>
<feature type="region of interest" description="Disordered" evidence="3">
    <location>
        <begin position="234"/>
        <end position="287"/>
    </location>
</feature>
<evidence type="ECO:0000313" key="6">
    <source>
        <dbReference type="Proteomes" id="UP000192220"/>
    </source>
</evidence>
<dbReference type="InterPro" id="IPR000980">
    <property type="entry name" value="SH2"/>
</dbReference>
<dbReference type="RefSeq" id="XP_013881523.1">
    <property type="nucleotide sequence ID" value="XM_014026069.1"/>
</dbReference>
<feature type="unsure residue" description="D or N" evidence="7">
    <location>
        <position position="506"/>
    </location>
</feature>
<organism evidence="6 7">
    <name type="scientific">Austrofundulus limnaeus</name>
    <name type="common">Annual killifish</name>
    <dbReference type="NCBI Taxonomy" id="52670"/>
    <lineage>
        <taxon>Eukaryota</taxon>
        <taxon>Metazoa</taxon>
        <taxon>Chordata</taxon>
        <taxon>Craniata</taxon>
        <taxon>Vertebrata</taxon>
        <taxon>Euteleostomi</taxon>
        <taxon>Actinopterygii</taxon>
        <taxon>Neopterygii</taxon>
        <taxon>Teleostei</taxon>
        <taxon>Neoteleostei</taxon>
        <taxon>Acanthomorphata</taxon>
        <taxon>Ovalentaria</taxon>
        <taxon>Atherinomorphae</taxon>
        <taxon>Cyprinodontiformes</taxon>
        <taxon>Rivulidae</taxon>
        <taxon>Austrofundulus</taxon>
    </lineage>
</organism>
<dbReference type="Gene3D" id="3.30.505.10">
    <property type="entry name" value="SH2 domain"/>
    <property type="match status" value="1"/>
</dbReference>
<keyword evidence="2" id="KW-0727">SH2 domain</keyword>
<dbReference type="InterPro" id="IPR045046">
    <property type="entry name" value="Vps9-like"/>
</dbReference>
<dbReference type="InterPro" id="IPR036860">
    <property type="entry name" value="SH2_dom_sf"/>
</dbReference>
<keyword evidence="6" id="KW-1185">Reference proteome</keyword>
<dbReference type="GO" id="GO:0031267">
    <property type="term" value="F:small GTPase binding"/>
    <property type="evidence" value="ECO:0007669"/>
    <property type="project" value="TreeGrafter"/>
</dbReference>
<keyword evidence="1" id="KW-0343">GTPase activation</keyword>
<dbReference type="SMART" id="SM00167">
    <property type="entry name" value="VPS9"/>
    <property type="match status" value="1"/>
</dbReference>
<dbReference type="Pfam" id="PF23268">
    <property type="entry name" value="RIN1"/>
    <property type="match status" value="1"/>
</dbReference>
<dbReference type="InterPro" id="IPR003123">
    <property type="entry name" value="VPS9"/>
</dbReference>
<feature type="domain" description="SH2" evidence="4">
    <location>
        <begin position="28"/>
        <end position="122"/>
    </location>
</feature>
<dbReference type="GO" id="GO:0005829">
    <property type="term" value="C:cytosol"/>
    <property type="evidence" value="ECO:0007669"/>
    <property type="project" value="TreeGrafter"/>
</dbReference>
<dbReference type="InParanoid" id="A0A2I4CNF6"/>